<organism evidence="2 3">
    <name type="scientific">Riccia fluitans</name>
    <dbReference type="NCBI Taxonomy" id="41844"/>
    <lineage>
        <taxon>Eukaryota</taxon>
        <taxon>Viridiplantae</taxon>
        <taxon>Streptophyta</taxon>
        <taxon>Embryophyta</taxon>
        <taxon>Marchantiophyta</taxon>
        <taxon>Marchantiopsida</taxon>
        <taxon>Marchantiidae</taxon>
        <taxon>Marchantiales</taxon>
        <taxon>Ricciaceae</taxon>
        <taxon>Riccia</taxon>
    </lineage>
</organism>
<proteinExistence type="predicted"/>
<evidence type="ECO:0000256" key="1">
    <source>
        <dbReference type="SAM" id="MobiDB-lite"/>
    </source>
</evidence>
<evidence type="ECO:0000313" key="2">
    <source>
        <dbReference type="EMBL" id="KAL2608632.1"/>
    </source>
</evidence>
<dbReference type="AlphaFoldDB" id="A0ABD1XI44"/>
<accession>A0ABD1XI44</accession>
<comment type="caution">
    <text evidence="2">The sequence shown here is derived from an EMBL/GenBank/DDBJ whole genome shotgun (WGS) entry which is preliminary data.</text>
</comment>
<protein>
    <submittedName>
        <fullName evidence="2">Uncharacterized protein</fullName>
    </submittedName>
</protein>
<name>A0ABD1XI44_9MARC</name>
<evidence type="ECO:0000313" key="3">
    <source>
        <dbReference type="Proteomes" id="UP001605036"/>
    </source>
</evidence>
<gene>
    <name evidence="2" type="ORF">R1flu_027205</name>
</gene>
<sequence>MFQLSPSQNGIPGQKPICLMTNDVVDLPDKLEAAGILLIRYKFIDECTTRLPSSSVELESSSEESPAIRRTFPNEESKCCVHHALLQPLDEPIPRRSNIDSALGSRFPVHLGSFLEPLVEVLGVGETWWKQSPPQRRGSLSAAESVGTVQPI</sequence>
<keyword evidence="3" id="KW-1185">Reference proteome</keyword>
<dbReference type="EMBL" id="JBHFFA010000008">
    <property type="protein sequence ID" value="KAL2608632.1"/>
    <property type="molecule type" value="Genomic_DNA"/>
</dbReference>
<dbReference type="Proteomes" id="UP001605036">
    <property type="component" value="Unassembled WGS sequence"/>
</dbReference>
<reference evidence="2 3" key="1">
    <citation type="submission" date="2024-09" db="EMBL/GenBank/DDBJ databases">
        <title>Chromosome-scale assembly of Riccia fluitans.</title>
        <authorList>
            <person name="Paukszto L."/>
            <person name="Sawicki J."/>
            <person name="Karawczyk K."/>
            <person name="Piernik-Szablinska J."/>
            <person name="Szczecinska M."/>
            <person name="Mazdziarz M."/>
        </authorList>
    </citation>
    <scope>NUCLEOTIDE SEQUENCE [LARGE SCALE GENOMIC DNA]</scope>
    <source>
        <strain evidence="2">Rf_01</strain>
        <tissue evidence="2">Aerial parts of the thallus</tissue>
    </source>
</reference>
<feature type="region of interest" description="Disordered" evidence="1">
    <location>
        <begin position="131"/>
        <end position="152"/>
    </location>
</feature>